<evidence type="ECO:0000256" key="18">
    <source>
        <dbReference type="SAM" id="Phobius"/>
    </source>
</evidence>
<dbReference type="EMBL" id="JAGSOG010000236">
    <property type="protein sequence ID" value="MBR7837866.1"/>
    <property type="molecule type" value="Genomic_DNA"/>
</dbReference>
<keyword evidence="21" id="KW-1185">Reference proteome</keyword>
<dbReference type="GO" id="GO:0046872">
    <property type="term" value="F:metal ion binding"/>
    <property type="evidence" value="ECO:0007669"/>
    <property type="project" value="UniProtKB-KW"/>
</dbReference>
<evidence type="ECO:0000256" key="5">
    <source>
        <dbReference type="ARBA" id="ARBA00017322"/>
    </source>
</evidence>
<evidence type="ECO:0000256" key="6">
    <source>
        <dbReference type="ARBA" id="ARBA00022485"/>
    </source>
</evidence>
<dbReference type="InterPro" id="IPR004358">
    <property type="entry name" value="Sig_transdc_His_kin-like_C"/>
</dbReference>
<keyword evidence="12" id="KW-0902">Two-component regulatory system</keyword>
<dbReference type="GO" id="GO:0046983">
    <property type="term" value="F:protein dimerization activity"/>
    <property type="evidence" value="ECO:0007669"/>
    <property type="project" value="InterPro"/>
</dbReference>
<dbReference type="InterPro" id="IPR050482">
    <property type="entry name" value="Sensor_HK_TwoCompSys"/>
</dbReference>
<comment type="catalytic activity">
    <reaction evidence="1">
        <text>ATP + protein L-histidine = ADP + protein N-phospho-L-histidine.</text>
        <dbReference type="EC" id="2.7.13.3"/>
    </reaction>
</comment>
<dbReference type="EC" id="2.7.13.3" evidence="4"/>
<dbReference type="PANTHER" id="PTHR24421:SF62">
    <property type="entry name" value="SENSORY TRANSDUCTION HISTIDINE KINASE"/>
    <property type="match status" value="1"/>
</dbReference>
<feature type="transmembrane region" description="Helical" evidence="18">
    <location>
        <begin position="12"/>
        <end position="32"/>
    </location>
</feature>
<dbReference type="PANTHER" id="PTHR24421">
    <property type="entry name" value="NITRATE/NITRITE SENSOR PROTEIN NARX-RELATED"/>
    <property type="match status" value="1"/>
</dbReference>
<dbReference type="AlphaFoldDB" id="A0A941IVV9"/>
<keyword evidence="18" id="KW-1133">Transmembrane helix</keyword>
<feature type="transmembrane region" description="Helical" evidence="18">
    <location>
        <begin position="72"/>
        <end position="97"/>
    </location>
</feature>
<evidence type="ECO:0000256" key="9">
    <source>
        <dbReference type="ARBA" id="ARBA00022723"/>
    </source>
</evidence>
<evidence type="ECO:0000256" key="17">
    <source>
        <dbReference type="SAM" id="MobiDB-lite"/>
    </source>
</evidence>
<keyword evidence="16" id="KW-0175">Coiled coil</keyword>
<dbReference type="InterPro" id="IPR017205">
    <property type="entry name" value="Sig_transdc_His_kinase_ChrS"/>
</dbReference>
<feature type="coiled-coil region" evidence="16">
    <location>
        <begin position="169"/>
        <end position="196"/>
    </location>
</feature>
<evidence type="ECO:0000313" key="21">
    <source>
        <dbReference type="Proteomes" id="UP000675781"/>
    </source>
</evidence>
<dbReference type="InterPro" id="IPR005467">
    <property type="entry name" value="His_kinase_dom"/>
</dbReference>
<evidence type="ECO:0000256" key="8">
    <source>
        <dbReference type="ARBA" id="ARBA00022679"/>
    </source>
</evidence>
<dbReference type="Pfam" id="PF02518">
    <property type="entry name" value="HATPase_c"/>
    <property type="match status" value="1"/>
</dbReference>
<accession>A0A941IVV9</accession>
<dbReference type="InterPro" id="IPR011712">
    <property type="entry name" value="Sig_transdc_His_kin_sub3_dim/P"/>
</dbReference>
<proteinExistence type="predicted"/>
<dbReference type="RefSeq" id="WP_212532329.1">
    <property type="nucleotide sequence ID" value="NZ_JAGSOG010000236.1"/>
</dbReference>
<feature type="region of interest" description="Disordered" evidence="17">
    <location>
        <begin position="392"/>
        <end position="431"/>
    </location>
</feature>
<keyword evidence="10 20" id="KW-0418">Kinase</keyword>
<dbReference type="GO" id="GO:0005737">
    <property type="term" value="C:cytoplasm"/>
    <property type="evidence" value="ECO:0007669"/>
    <property type="project" value="UniProtKB-SubCell"/>
</dbReference>
<dbReference type="Proteomes" id="UP000675781">
    <property type="component" value="Unassembled WGS sequence"/>
</dbReference>
<evidence type="ECO:0000256" key="7">
    <source>
        <dbReference type="ARBA" id="ARBA00022490"/>
    </source>
</evidence>
<evidence type="ECO:0000256" key="11">
    <source>
        <dbReference type="ARBA" id="ARBA00023004"/>
    </source>
</evidence>
<evidence type="ECO:0000256" key="13">
    <source>
        <dbReference type="ARBA" id="ARBA00023014"/>
    </source>
</evidence>
<keyword evidence="9" id="KW-0479">Metal-binding</keyword>
<keyword evidence="18" id="KW-0472">Membrane</keyword>
<evidence type="ECO:0000256" key="1">
    <source>
        <dbReference type="ARBA" id="ARBA00000085"/>
    </source>
</evidence>
<dbReference type="PIRSF" id="PIRSF037434">
    <property type="entry name" value="STHK_ChrS"/>
    <property type="match status" value="1"/>
</dbReference>
<keyword evidence="7" id="KW-0963">Cytoplasm</keyword>
<keyword evidence="13" id="KW-0411">Iron-sulfur</keyword>
<organism evidence="20 21">
    <name type="scientific">Actinospica durhamensis</name>
    <dbReference type="NCBI Taxonomy" id="1508375"/>
    <lineage>
        <taxon>Bacteria</taxon>
        <taxon>Bacillati</taxon>
        <taxon>Actinomycetota</taxon>
        <taxon>Actinomycetes</taxon>
        <taxon>Catenulisporales</taxon>
        <taxon>Actinospicaceae</taxon>
        <taxon>Actinospica</taxon>
    </lineage>
</organism>
<gene>
    <name evidence="20" type="ORF">KDL01_31615</name>
</gene>
<dbReference type="InterPro" id="IPR036890">
    <property type="entry name" value="HATPase_C_sf"/>
</dbReference>
<dbReference type="Gene3D" id="1.20.5.1930">
    <property type="match status" value="1"/>
</dbReference>
<dbReference type="GO" id="GO:0016020">
    <property type="term" value="C:membrane"/>
    <property type="evidence" value="ECO:0007669"/>
    <property type="project" value="InterPro"/>
</dbReference>
<sequence>MTNQVRERHMELAAAVIPYVALAVSLALALVVGGDTPYYPAKALGLAAAAALWMALLYVTPYQRDQHKVRCSIYYVGLLAFIGALIVLNPFFAVFGFSGYLHVILVPGRWKIPGMVTNAGLMALSEVGGRGQLHGLVWIPYGGLFAVNVFIVGVMTKAGLDEDRRSEQRIKEIGELSEANRRLEQMMEENAGLHARLVVQARSAGIVEERQRMAGEIHDTLAQGLMGIVAQLEAAELAEQDAPRRRRHLGLAKQLARESLAEARRSVQALRPQQLEAARLPEALRDLAAHWTQTSGIPVRAEVDGEPRPLQPVLEVVLFRAAQEALANTAKHAEATQVGMTLTYMHDQVSLDVLDDGKGFDADGVERTPADGTGYGIAAMRHRLRQVGGRLEIESTPGDGTTVSASVPALHGEDGDADGPDGLGVEQDGGGRVEAAGVRTDAAVNQGSEASTG</sequence>
<reference evidence="20" key="1">
    <citation type="submission" date="2021-04" db="EMBL/GenBank/DDBJ databases">
        <title>Genome based classification of Actinospica acidithermotolerans sp. nov., an actinobacterium isolated from an Indonesian hot spring.</title>
        <authorList>
            <person name="Kusuma A.B."/>
            <person name="Putra K.E."/>
            <person name="Nafisah S."/>
            <person name="Loh J."/>
            <person name="Nouioui I."/>
            <person name="Goodfellow M."/>
        </authorList>
    </citation>
    <scope>NUCLEOTIDE SEQUENCE</scope>
    <source>
        <strain evidence="20">CSCA 57</strain>
    </source>
</reference>
<keyword evidence="18" id="KW-0812">Transmembrane</keyword>
<dbReference type="Pfam" id="PF07730">
    <property type="entry name" value="HisKA_3"/>
    <property type="match status" value="1"/>
</dbReference>
<comment type="caution">
    <text evidence="20">The sequence shown here is derived from an EMBL/GenBank/DDBJ whole genome shotgun (WGS) entry which is preliminary data.</text>
</comment>
<feature type="transmembrane region" description="Helical" evidence="18">
    <location>
        <begin position="138"/>
        <end position="160"/>
    </location>
</feature>
<dbReference type="PRINTS" id="PR00344">
    <property type="entry name" value="BCTRLSENSOR"/>
</dbReference>
<evidence type="ECO:0000259" key="19">
    <source>
        <dbReference type="PROSITE" id="PS50109"/>
    </source>
</evidence>
<dbReference type="SUPFAM" id="SSF55874">
    <property type="entry name" value="ATPase domain of HSP90 chaperone/DNA topoisomerase II/histidine kinase"/>
    <property type="match status" value="1"/>
</dbReference>
<keyword evidence="11" id="KW-0408">Iron</keyword>
<comment type="function">
    <text evidence="14">Member of the two-component regulatory system NreB/NreC involved in the control of dissimilatory nitrate/nitrite reduction in response to oxygen. NreB functions as a direct oxygen sensor histidine kinase which is autophosphorylated, in the absence of oxygen, probably at the conserved histidine residue, and transfers its phosphate group probably to a conserved aspartate residue of NreC. NreB/NreC activates the expression of the nitrate (narGHJI) and nitrite (nir) reductase operons, as well as the putative nitrate transporter gene narT.</text>
</comment>
<evidence type="ECO:0000313" key="20">
    <source>
        <dbReference type="EMBL" id="MBR7837866.1"/>
    </source>
</evidence>
<protein>
    <recommendedName>
        <fullName evidence="5">Oxygen sensor histidine kinase NreB</fullName>
        <ecNumber evidence="4">2.7.13.3</ecNumber>
    </recommendedName>
    <alternativeName>
        <fullName evidence="15">Nitrogen regulation protein B</fullName>
    </alternativeName>
</protein>
<evidence type="ECO:0000256" key="10">
    <source>
        <dbReference type="ARBA" id="ARBA00022777"/>
    </source>
</evidence>
<evidence type="ECO:0000256" key="4">
    <source>
        <dbReference type="ARBA" id="ARBA00012438"/>
    </source>
</evidence>
<keyword evidence="6" id="KW-0004">4Fe-4S</keyword>
<evidence type="ECO:0000256" key="16">
    <source>
        <dbReference type="SAM" id="Coils"/>
    </source>
</evidence>
<name>A0A941IVV9_9ACTN</name>
<feature type="domain" description="Histidine kinase" evidence="19">
    <location>
        <begin position="318"/>
        <end position="411"/>
    </location>
</feature>
<evidence type="ECO:0000256" key="15">
    <source>
        <dbReference type="ARBA" id="ARBA00030800"/>
    </source>
</evidence>
<dbReference type="CDD" id="cd16917">
    <property type="entry name" value="HATPase_UhpB-NarQ-NarX-like"/>
    <property type="match status" value="1"/>
</dbReference>
<evidence type="ECO:0000256" key="14">
    <source>
        <dbReference type="ARBA" id="ARBA00024827"/>
    </source>
</evidence>
<feature type="transmembrane region" description="Helical" evidence="18">
    <location>
        <begin position="38"/>
        <end position="60"/>
    </location>
</feature>
<comment type="cofactor">
    <cofactor evidence="2">
        <name>[4Fe-4S] cluster</name>
        <dbReference type="ChEBI" id="CHEBI:49883"/>
    </cofactor>
</comment>
<evidence type="ECO:0000256" key="3">
    <source>
        <dbReference type="ARBA" id="ARBA00004496"/>
    </source>
</evidence>
<dbReference type="Gene3D" id="3.30.565.10">
    <property type="entry name" value="Histidine kinase-like ATPase, C-terminal domain"/>
    <property type="match status" value="1"/>
</dbReference>
<evidence type="ECO:0000256" key="12">
    <source>
        <dbReference type="ARBA" id="ARBA00023012"/>
    </source>
</evidence>
<keyword evidence="8" id="KW-0808">Transferase</keyword>
<dbReference type="PROSITE" id="PS50109">
    <property type="entry name" value="HIS_KIN"/>
    <property type="match status" value="1"/>
</dbReference>
<dbReference type="InterPro" id="IPR003594">
    <property type="entry name" value="HATPase_dom"/>
</dbReference>
<dbReference type="GO" id="GO:0000155">
    <property type="term" value="F:phosphorelay sensor kinase activity"/>
    <property type="evidence" value="ECO:0007669"/>
    <property type="project" value="InterPro"/>
</dbReference>
<dbReference type="SMART" id="SM00387">
    <property type="entry name" value="HATPase_c"/>
    <property type="match status" value="1"/>
</dbReference>
<comment type="subcellular location">
    <subcellularLocation>
        <location evidence="3">Cytoplasm</location>
    </subcellularLocation>
</comment>
<dbReference type="GO" id="GO:0051539">
    <property type="term" value="F:4 iron, 4 sulfur cluster binding"/>
    <property type="evidence" value="ECO:0007669"/>
    <property type="project" value="UniProtKB-KW"/>
</dbReference>
<evidence type="ECO:0000256" key="2">
    <source>
        <dbReference type="ARBA" id="ARBA00001966"/>
    </source>
</evidence>